<evidence type="ECO:0008006" key="3">
    <source>
        <dbReference type="Google" id="ProtNLM"/>
    </source>
</evidence>
<dbReference type="Proteomes" id="UP001565220">
    <property type="component" value="Unassembled WGS sequence"/>
</dbReference>
<reference evidence="1 2" key="1">
    <citation type="submission" date="2024-08" db="EMBL/GenBank/DDBJ databases">
        <title>Clostridium lapicellarii sp. nov., and Clostridium renhuaiense sp. nov., two species isolated from the mud in a fermentation cellar used for producing sauce-flavour Chinese liquors.</title>
        <authorList>
            <person name="Yang F."/>
            <person name="Wang H."/>
            <person name="Chen L.Q."/>
            <person name="Zhou N."/>
            <person name="Lu J.J."/>
            <person name="Pu X.X."/>
            <person name="Wan B."/>
            <person name="Wang L."/>
            <person name="Liu S.J."/>
        </authorList>
    </citation>
    <scope>NUCLEOTIDE SEQUENCE [LARGE SCALE GENOMIC DNA]</scope>
    <source>
        <strain evidence="1 2">MT-113</strain>
    </source>
</reference>
<gene>
    <name evidence="1" type="ORF">AB8S09_15610</name>
</gene>
<comment type="caution">
    <text evidence="1">The sequence shown here is derived from an EMBL/GenBank/DDBJ whole genome shotgun (WGS) entry which is preliminary data.</text>
</comment>
<accession>A0ABV4E1M1</accession>
<evidence type="ECO:0000313" key="1">
    <source>
        <dbReference type="EMBL" id="MEY8765045.1"/>
    </source>
</evidence>
<protein>
    <recommendedName>
        <fullName evidence="3">Resolvase/invertase-type recombinase catalytic domain-containing protein</fullName>
    </recommendedName>
</protein>
<keyword evidence="2" id="KW-1185">Reference proteome</keyword>
<dbReference type="RefSeq" id="WP_294185228.1">
    <property type="nucleotide sequence ID" value="NZ_JBGFFE010000045.1"/>
</dbReference>
<proteinExistence type="predicted"/>
<evidence type="ECO:0000313" key="2">
    <source>
        <dbReference type="Proteomes" id="UP001565220"/>
    </source>
</evidence>
<name>A0ABV4E1M1_9CLOT</name>
<dbReference type="EMBL" id="JBGFFE010000045">
    <property type="protein sequence ID" value="MEY8765045.1"/>
    <property type="molecule type" value="Genomic_DNA"/>
</dbReference>
<sequence length="49" mass="5639">MVSNLGKTIENIVKEGKTKGMKEGRRDRLLQNLKNYFTSSFPILPVWTV</sequence>
<organism evidence="1 2">
    <name type="scientific">Clostridium lapidicellarium</name>
    <dbReference type="NCBI Taxonomy" id="3240931"/>
    <lineage>
        <taxon>Bacteria</taxon>
        <taxon>Bacillati</taxon>
        <taxon>Bacillota</taxon>
        <taxon>Clostridia</taxon>
        <taxon>Eubacteriales</taxon>
        <taxon>Clostridiaceae</taxon>
        <taxon>Clostridium</taxon>
    </lineage>
</organism>